<dbReference type="Proteomes" id="UP001187531">
    <property type="component" value="Unassembled WGS sequence"/>
</dbReference>
<dbReference type="CDD" id="cd01085">
    <property type="entry name" value="APP"/>
    <property type="match status" value="1"/>
</dbReference>
<feature type="domain" description="Peptidase M24" evidence="6">
    <location>
        <begin position="341"/>
        <end position="554"/>
    </location>
</feature>
<evidence type="ECO:0000256" key="1">
    <source>
        <dbReference type="ARBA" id="ARBA00001936"/>
    </source>
</evidence>
<dbReference type="InterPro" id="IPR032416">
    <property type="entry name" value="Peptidase_M24_C"/>
</dbReference>
<dbReference type="InterPro" id="IPR000994">
    <property type="entry name" value="Pept_M24"/>
</dbReference>
<evidence type="ECO:0000256" key="4">
    <source>
        <dbReference type="ARBA" id="ARBA00022801"/>
    </source>
</evidence>
<evidence type="ECO:0000259" key="8">
    <source>
        <dbReference type="Pfam" id="PF16188"/>
    </source>
</evidence>
<dbReference type="InterPro" id="IPR033740">
    <property type="entry name" value="Pept_M24B"/>
</dbReference>
<dbReference type="GO" id="GO:0005737">
    <property type="term" value="C:cytoplasm"/>
    <property type="evidence" value="ECO:0007669"/>
    <property type="project" value="UniProtKB-ARBA"/>
</dbReference>
<dbReference type="GO" id="GO:0046872">
    <property type="term" value="F:metal ion binding"/>
    <property type="evidence" value="ECO:0007669"/>
    <property type="project" value="UniProtKB-KW"/>
</dbReference>
<dbReference type="Pfam" id="PF00557">
    <property type="entry name" value="Peptidase_M24"/>
    <property type="match status" value="1"/>
</dbReference>
<dbReference type="FunFam" id="3.40.350.10:FF:000001">
    <property type="entry name" value="Putative xaa-Pro aminopeptidase 1"/>
    <property type="match status" value="1"/>
</dbReference>
<dbReference type="InterPro" id="IPR029149">
    <property type="entry name" value="Creatin/AminoP/Spt16_N"/>
</dbReference>
<keyword evidence="3" id="KW-0479">Metal-binding</keyword>
<keyword evidence="4" id="KW-0378">Hydrolase</keyword>
<name>A0AA88IFL2_ARTSF</name>
<evidence type="ECO:0000313" key="9">
    <source>
        <dbReference type="EMBL" id="KAK2727429.1"/>
    </source>
</evidence>
<evidence type="ECO:0000256" key="5">
    <source>
        <dbReference type="ARBA" id="ARBA00023211"/>
    </source>
</evidence>
<proteinExistence type="inferred from homology"/>
<dbReference type="PANTHER" id="PTHR43763:SF20">
    <property type="entry name" value="XAA-PRO AMINOPEPTIDASE APEPP"/>
    <property type="match status" value="1"/>
</dbReference>
<feature type="domain" description="Peptidase M24 C-terminal" evidence="8">
    <location>
        <begin position="565"/>
        <end position="629"/>
    </location>
</feature>
<dbReference type="InterPro" id="IPR050422">
    <property type="entry name" value="X-Pro_aminopeptidase_P"/>
</dbReference>
<evidence type="ECO:0000256" key="3">
    <source>
        <dbReference type="ARBA" id="ARBA00022723"/>
    </source>
</evidence>
<evidence type="ECO:0000259" key="6">
    <source>
        <dbReference type="Pfam" id="PF00557"/>
    </source>
</evidence>
<gene>
    <name evidence="9" type="ORF">QYM36_008048</name>
</gene>
<dbReference type="Gene3D" id="3.40.350.10">
    <property type="entry name" value="Creatinase/prolidase N-terminal domain"/>
    <property type="match status" value="2"/>
</dbReference>
<organism evidence="9 10">
    <name type="scientific">Artemia franciscana</name>
    <name type="common">Brine shrimp</name>
    <name type="synonym">Artemia sanfranciscana</name>
    <dbReference type="NCBI Taxonomy" id="6661"/>
    <lineage>
        <taxon>Eukaryota</taxon>
        <taxon>Metazoa</taxon>
        <taxon>Ecdysozoa</taxon>
        <taxon>Arthropoda</taxon>
        <taxon>Crustacea</taxon>
        <taxon>Branchiopoda</taxon>
        <taxon>Anostraca</taxon>
        <taxon>Artemiidae</taxon>
        <taxon>Artemia</taxon>
    </lineage>
</organism>
<dbReference type="PANTHER" id="PTHR43763">
    <property type="entry name" value="XAA-PRO AMINOPEPTIDASE 1"/>
    <property type="match status" value="1"/>
</dbReference>
<dbReference type="Pfam" id="PF16188">
    <property type="entry name" value="Peptidase_M24_C"/>
    <property type="match status" value="1"/>
</dbReference>
<dbReference type="Pfam" id="PF16189">
    <property type="entry name" value="Creatinase_N_2"/>
    <property type="match status" value="1"/>
</dbReference>
<dbReference type="InterPro" id="IPR000587">
    <property type="entry name" value="Creatinase_N"/>
</dbReference>
<dbReference type="InterPro" id="IPR036005">
    <property type="entry name" value="Creatinase/aminopeptidase-like"/>
</dbReference>
<evidence type="ECO:0000313" key="10">
    <source>
        <dbReference type="Proteomes" id="UP001187531"/>
    </source>
</evidence>
<sequence>MVKRTSQILRNLRKLMKNLAFVPETLHAYIVPGFDSHHNEYLSPRDKRRDYITGFTGSSGYAVITENQACLWTDGRYFLQAVQEMDENWTLMKEGTAESVSYTEWIGKNLPAGARIGADPWLVTHSSWENLENDVNKYGQELVAVDKNLVDAIWEDRPGVDVYPIQPLEIYYTGRTWKSKVREVIQKIKAEKAACYIVTTLDDIAWLLNLRGSDIPYNPLFFSFVVVCPDGRLHLFVDSDKVTVAVRQHLHLEPGSFVEIDIRESGAEGIALDVKVELHAYEELKDFIHSMVGTTDQGQFWFSPFCSQSIVSVIPKSRRLCKTSPITLMKNVKNPVELQGILESHIRDGAALCEFFSWLEQTVDSSEVDELTAVEKSREFRSSYENFVGLSFSTIASSGPNGAFVHYKPKEETCRKLSREEMFLLDSGAHYKDGTTDVTRTVHLGVPTDFQRECYTRVLKGHIAIRNTVCPVKTKGNQLDCLARIHLWNVGLDYNHGTGHGVGHYLNVHEDPIGIHRRPYPEDPGLDVGMVISNEPGYYQEGGFGIRIENLVHVVAASTNYNCGKFVTFEDLTFVPHQRKLIDPGLLTSDEVSYIDSYHTLCREKVGALLRSLGKTEALKWLIRETEPLG</sequence>
<feature type="domain" description="Creatinase N-terminal" evidence="7">
    <location>
        <begin position="43"/>
        <end position="146"/>
    </location>
</feature>
<dbReference type="EMBL" id="JAVRJZ010000001">
    <property type="protein sequence ID" value="KAK2727429.1"/>
    <property type="molecule type" value="Genomic_DNA"/>
</dbReference>
<evidence type="ECO:0000256" key="2">
    <source>
        <dbReference type="ARBA" id="ARBA00008766"/>
    </source>
</evidence>
<dbReference type="AlphaFoldDB" id="A0AA88IFL2"/>
<keyword evidence="10" id="KW-1185">Reference proteome</keyword>
<comment type="caution">
    <text evidence="9">The sequence shown here is derived from an EMBL/GenBank/DDBJ whole genome shotgun (WGS) entry which is preliminary data.</text>
</comment>
<dbReference type="Pfam" id="PF01321">
    <property type="entry name" value="Creatinase_N"/>
    <property type="match status" value="1"/>
</dbReference>
<protein>
    <recommendedName>
        <fullName evidence="11">Xaa-Pro aminopeptidase 1</fullName>
    </recommendedName>
</protein>
<accession>A0AA88IFL2</accession>
<comment type="similarity">
    <text evidence="2">Belongs to the peptidase M24B family.</text>
</comment>
<dbReference type="FunFam" id="3.90.230.10:FF:000007">
    <property type="entry name" value="Xaa-Pro aminopeptidase P"/>
    <property type="match status" value="1"/>
</dbReference>
<dbReference type="Gene3D" id="3.90.230.10">
    <property type="entry name" value="Creatinase/methionine aminopeptidase superfamily"/>
    <property type="match status" value="1"/>
</dbReference>
<comment type="cofactor">
    <cofactor evidence="1">
        <name>Mn(2+)</name>
        <dbReference type="ChEBI" id="CHEBI:29035"/>
    </cofactor>
</comment>
<reference evidence="9" key="1">
    <citation type="submission" date="2023-07" db="EMBL/GenBank/DDBJ databases">
        <title>Chromosome-level genome assembly of Artemia franciscana.</title>
        <authorList>
            <person name="Jo E."/>
        </authorList>
    </citation>
    <scope>NUCLEOTIDE SEQUENCE</scope>
    <source>
        <tissue evidence="9">Whole body</tissue>
    </source>
</reference>
<dbReference type="SUPFAM" id="SSF55920">
    <property type="entry name" value="Creatinase/aminopeptidase"/>
    <property type="match status" value="1"/>
</dbReference>
<evidence type="ECO:0000259" key="7">
    <source>
        <dbReference type="Pfam" id="PF01321"/>
    </source>
</evidence>
<keyword evidence="5" id="KW-0464">Manganese</keyword>
<evidence type="ECO:0008006" key="11">
    <source>
        <dbReference type="Google" id="ProtNLM"/>
    </source>
</evidence>
<dbReference type="GO" id="GO:0070006">
    <property type="term" value="F:metalloaminopeptidase activity"/>
    <property type="evidence" value="ECO:0007669"/>
    <property type="project" value="InterPro"/>
</dbReference>
<dbReference type="SUPFAM" id="SSF53092">
    <property type="entry name" value="Creatinase/prolidase N-terminal domain"/>
    <property type="match status" value="1"/>
</dbReference>